<dbReference type="CDD" id="cd08010">
    <property type="entry name" value="MltG_like"/>
    <property type="match status" value="1"/>
</dbReference>
<evidence type="ECO:0000313" key="8">
    <source>
        <dbReference type="EMBL" id="TET47067.1"/>
    </source>
</evidence>
<dbReference type="GO" id="GO:0008932">
    <property type="term" value="F:lytic endotransglycosylase activity"/>
    <property type="evidence" value="ECO:0007669"/>
    <property type="project" value="UniProtKB-UniRule"/>
</dbReference>
<evidence type="ECO:0000256" key="1">
    <source>
        <dbReference type="ARBA" id="ARBA00022475"/>
    </source>
</evidence>
<dbReference type="Proteomes" id="UP000315525">
    <property type="component" value="Unassembled WGS sequence"/>
</dbReference>
<comment type="function">
    <text evidence="7">Functions as a peptidoglycan terminase that cleaves nascent peptidoglycan strands endolytically to terminate their elongation.</text>
</comment>
<name>A0A523UX17_UNCT6</name>
<protein>
    <recommendedName>
        <fullName evidence="7">Endolytic murein transglycosylase</fullName>
        <ecNumber evidence="7">4.2.2.29</ecNumber>
    </recommendedName>
    <alternativeName>
        <fullName evidence="7">Peptidoglycan lytic transglycosylase</fullName>
    </alternativeName>
    <alternativeName>
        <fullName evidence="7">Peptidoglycan polymerization terminase</fullName>
    </alternativeName>
</protein>
<comment type="catalytic activity">
    <reaction evidence="7">
        <text>a peptidoglycan chain = a peptidoglycan chain with N-acetyl-1,6-anhydromuramyl-[peptide] at the reducing end + a peptidoglycan chain with N-acetylglucosamine at the non-reducing end.</text>
        <dbReference type="EC" id="4.2.2.29"/>
    </reaction>
</comment>
<dbReference type="GO" id="GO:0071555">
    <property type="term" value="P:cell wall organization"/>
    <property type="evidence" value="ECO:0007669"/>
    <property type="project" value="UniProtKB-KW"/>
</dbReference>
<dbReference type="NCBIfam" id="TIGR00247">
    <property type="entry name" value="endolytic transglycosylase MltG"/>
    <property type="match status" value="1"/>
</dbReference>
<comment type="caution">
    <text evidence="8">The sequence shown here is derived from an EMBL/GenBank/DDBJ whole genome shotgun (WGS) entry which is preliminary data.</text>
</comment>
<dbReference type="Gene3D" id="3.30.1490.480">
    <property type="entry name" value="Endolytic murein transglycosylase"/>
    <property type="match status" value="1"/>
</dbReference>
<dbReference type="PANTHER" id="PTHR30518">
    <property type="entry name" value="ENDOLYTIC MUREIN TRANSGLYCOSYLASE"/>
    <property type="match status" value="1"/>
</dbReference>
<evidence type="ECO:0000256" key="7">
    <source>
        <dbReference type="HAMAP-Rule" id="MF_02065"/>
    </source>
</evidence>
<evidence type="ECO:0000256" key="4">
    <source>
        <dbReference type="ARBA" id="ARBA00023136"/>
    </source>
</evidence>
<evidence type="ECO:0000313" key="9">
    <source>
        <dbReference type="Proteomes" id="UP000315525"/>
    </source>
</evidence>
<gene>
    <name evidence="7 8" type="primary">mltG</name>
    <name evidence="8" type="ORF">E3J62_02495</name>
</gene>
<comment type="subcellular location">
    <subcellularLocation>
        <location evidence="7">Cell membrane</location>
        <topology evidence="7">Single-pass membrane protein</topology>
    </subcellularLocation>
</comment>
<feature type="site" description="Important for catalytic activity" evidence="7">
    <location>
        <position position="242"/>
    </location>
</feature>
<dbReference type="GO" id="GO:0009252">
    <property type="term" value="P:peptidoglycan biosynthetic process"/>
    <property type="evidence" value="ECO:0007669"/>
    <property type="project" value="UniProtKB-UniRule"/>
</dbReference>
<reference evidence="8 9" key="1">
    <citation type="submission" date="2019-03" db="EMBL/GenBank/DDBJ databases">
        <title>Metabolic potential of uncultured bacteria and archaea associated with petroleum seepage in deep-sea sediments.</title>
        <authorList>
            <person name="Dong X."/>
            <person name="Hubert C."/>
        </authorList>
    </citation>
    <scope>NUCLEOTIDE SEQUENCE [LARGE SCALE GENOMIC DNA]</scope>
    <source>
        <strain evidence="8">E44_bin18</strain>
    </source>
</reference>
<dbReference type="InterPro" id="IPR003770">
    <property type="entry name" value="MLTG-like"/>
</dbReference>
<organism evidence="8 9">
    <name type="scientific">candidate division TA06 bacterium</name>
    <dbReference type="NCBI Taxonomy" id="2250710"/>
    <lineage>
        <taxon>Bacteria</taxon>
        <taxon>Bacteria division TA06</taxon>
    </lineage>
</organism>
<comment type="similarity">
    <text evidence="7">Belongs to the transglycosylase MltG family.</text>
</comment>
<keyword evidence="6 7" id="KW-0961">Cell wall biogenesis/degradation</keyword>
<dbReference type="PANTHER" id="PTHR30518:SF2">
    <property type="entry name" value="ENDOLYTIC MUREIN TRANSGLYCOSYLASE"/>
    <property type="match status" value="1"/>
</dbReference>
<keyword evidence="3 7" id="KW-1133">Transmembrane helix</keyword>
<feature type="transmembrane region" description="Helical" evidence="7">
    <location>
        <begin position="33"/>
        <end position="53"/>
    </location>
</feature>
<sequence length="363" mass="41061">MNLQRLSYSSPILTGRPHLSPRIPMRMFSALKWVLPIVILVSALAIAVHYVYFTFPFHSKKTEVVLTIEPGTSVAQIANDLTRTEVIDSPALFKAIARTRGVDRKLKAGRYRFEKGQSEAMTVSMLARGSTVGERVTIPEGLTFRQIASLLSREASVDSIRFVFLSSDEAFIKSLEVKAKSLEGYLFPDTYNIFWRMDAARVIRMMVGRLFEIFDETHQEQAIRMGSTLHHVLTMASMVEREAMVSVERPLIAGVLYSRLRMGMPLQCDATVQYALPKHKELLTYRDLEVKSPYNTYLHRGLPPGPICNPGASSIEAALYPEETECLYYVALGDGSHIFSRTKREHARAKVEARLNKQAMRRN</sequence>
<accession>A0A523UX17</accession>
<proteinExistence type="inferred from homology"/>
<dbReference type="EMBL" id="SOJN01000035">
    <property type="protein sequence ID" value="TET47067.1"/>
    <property type="molecule type" value="Genomic_DNA"/>
</dbReference>
<evidence type="ECO:0000256" key="6">
    <source>
        <dbReference type="ARBA" id="ARBA00023316"/>
    </source>
</evidence>
<dbReference type="Gene3D" id="3.30.160.60">
    <property type="entry name" value="Classic Zinc Finger"/>
    <property type="match status" value="1"/>
</dbReference>
<dbReference type="Pfam" id="PF02618">
    <property type="entry name" value="YceG"/>
    <property type="match status" value="1"/>
</dbReference>
<dbReference type="HAMAP" id="MF_02065">
    <property type="entry name" value="MltG"/>
    <property type="match status" value="1"/>
</dbReference>
<keyword evidence="5 7" id="KW-0456">Lyase</keyword>
<keyword evidence="1 7" id="KW-1003">Cell membrane</keyword>
<dbReference type="AlphaFoldDB" id="A0A523UX17"/>
<dbReference type="EC" id="4.2.2.29" evidence="7"/>
<dbReference type="GO" id="GO:0005886">
    <property type="term" value="C:plasma membrane"/>
    <property type="evidence" value="ECO:0007669"/>
    <property type="project" value="UniProtKB-SubCell"/>
</dbReference>
<evidence type="ECO:0000256" key="3">
    <source>
        <dbReference type="ARBA" id="ARBA00022989"/>
    </source>
</evidence>
<keyword evidence="4 7" id="KW-0472">Membrane</keyword>
<evidence type="ECO:0000256" key="5">
    <source>
        <dbReference type="ARBA" id="ARBA00023239"/>
    </source>
</evidence>
<keyword evidence="2 7" id="KW-0812">Transmembrane</keyword>
<evidence type="ECO:0000256" key="2">
    <source>
        <dbReference type="ARBA" id="ARBA00022692"/>
    </source>
</evidence>